<evidence type="ECO:0000256" key="3">
    <source>
        <dbReference type="ARBA" id="ARBA00022692"/>
    </source>
</evidence>
<evidence type="ECO:0000256" key="7">
    <source>
        <dbReference type="SAM" id="Phobius"/>
    </source>
</evidence>
<dbReference type="InterPro" id="IPR036259">
    <property type="entry name" value="MFS_trans_sf"/>
</dbReference>
<dbReference type="Proteomes" id="UP000006057">
    <property type="component" value="Chromosome"/>
</dbReference>
<comment type="subcellular location">
    <subcellularLocation>
        <location evidence="1">Cell membrane</location>
        <topology evidence="1">Multi-pass membrane protein</topology>
    </subcellularLocation>
</comment>
<dbReference type="PROSITE" id="PS50850">
    <property type="entry name" value="MFS"/>
    <property type="match status" value="1"/>
</dbReference>
<dbReference type="RefSeq" id="WP_014817147.1">
    <property type="nucleotide sequence ID" value="NC_018027.1"/>
</dbReference>
<evidence type="ECO:0000256" key="4">
    <source>
        <dbReference type="ARBA" id="ARBA00022989"/>
    </source>
</evidence>
<keyword evidence="10" id="KW-1185">Reference proteome</keyword>
<feature type="transmembrane region" description="Helical" evidence="7">
    <location>
        <begin position="52"/>
        <end position="70"/>
    </location>
</feature>
<feature type="transmembrane region" description="Helical" evidence="7">
    <location>
        <begin position="342"/>
        <end position="360"/>
    </location>
</feature>
<keyword evidence="3 7" id="KW-0812">Transmembrane</keyword>
<dbReference type="Pfam" id="PF07690">
    <property type="entry name" value="MFS_1"/>
    <property type="match status" value="1"/>
</dbReference>
<dbReference type="GO" id="GO:0042128">
    <property type="term" value="P:nitrate assimilation"/>
    <property type="evidence" value="ECO:0007669"/>
    <property type="project" value="UniProtKB-KW"/>
</dbReference>
<dbReference type="InterPro" id="IPR011701">
    <property type="entry name" value="MFS"/>
</dbReference>
<dbReference type="eggNOG" id="COG2223">
    <property type="taxonomic scope" value="Bacteria"/>
</dbReference>
<keyword evidence="4 7" id="KW-1133">Transmembrane helix</keyword>
<feature type="transmembrane region" description="Helical" evidence="7">
    <location>
        <begin position="306"/>
        <end position="330"/>
    </location>
</feature>
<evidence type="ECO:0000256" key="6">
    <source>
        <dbReference type="ARBA" id="ARBA00023136"/>
    </source>
</evidence>
<accession>I4BN17</accession>
<feature type="transmembrane region" description="Helical" evidence="7">
    <location>
        <begin position="14"/>
        <end position="32"/>
    </location>
</feature>
<sequence length="406" mass="41953">MSTAVTPDTGARRGLNLALATWVSAINFWAWNMIGPLSTTYAGDMSLSSTEASMLVATPILVGALGRIVTGPLTDRFGGRTMLIAVTVASILPVLGVGAAGSANSYPLLLVCGFLLGVAGTIFAVGIPFANNWYEPARRGFATGVFGMGMVGTALSAFFTPRFVKWFGLFTTHVIIAAALVLTAAFCLVVLRNAPYFRPNRQPVVPKLKAAAKLPVTWEMSFLYAIVFGGFVAFSNYLPTYIKTIYGFSAVDAGARTAAFALAAVLARPVGGALADRIAPKYVVLGSLLGTAAMAFIAVFQPPPDVWSAATFIALAIFLGIGTGGVFAWVARRSPAASVGSVTGIVAAAGGLGGYFPPLVMGATYDAAANEYTVGLLLLVATALAAVGFTALRLHAHEPKATEAPA</sequence>
<comment type="similarity">
    <text evidence="2">Belongs to the major facilitator superfamily. Nitrate/nitrite porter (TC 2.A.1.8) family.</text>
</comment>
<dbReference type="PATRIC" id="fig|710421.3.peg.3945"/>
<feature type="transmembrane region" description="Helical" evidence="7">
    <location>
        <begin position="372"/>
        <end position="392"/>
    </location>
</feature>
<feature type="transmembrane region" description="Helical" evidence="7">
    <location>
        <begin position="82"/>
        <end position="100"/>
    </location>
</feature>
<dbReference type="SUPFAM" id="SSF103473">
    <property type="entry name" value="MFS general substrate transporter"/>
    <property type="match status" value="1"/>
</dbReference>
<feature type="transmembrane region" description="Helical" evidence="7">
    <location>
        <begin position="141"/>
        <end position="160"/>
    </location>
</feature>
<feature type="domain" description="Major facilitator superfamily (MFS) profile" evidence="8">
    <location>
        <begin position="13"/>
        <end position="400"/>
    </location>
</feature>
<dbReference type="PANTHER" id="PTHR23515">
    <property type="entry name" value="HIGH-AFFINITY NITRATE TRANSPORTER 2.3"/>
    <property type="match status" value="1"/>
</dbReference>
<dbReference type="CDD" id="cd17341">
    <property type="entry name" value="MFS_NRT2_like"/>
    <property type="match status" value="1"/>
</dbReference>
<reference evidence="9 10" key="1">
    <citation type="submission" date="2012-06" db="EMBL/GenBank/DDBJ databases">
        <title>Complete sequence of chromosome of Mycobacterium chubuense NBB4.</title>
        <authorList>
            <consortium name="US DOE Joint Genome Institute"/>
            <person name="Lucas S."/>
            <person name="Han J."/>
            <person name="Lapidus A."/>
            <person name="Cheng J.-F."/>
            <person name="Goodwin L."/>
            <person name="Pitluck S."/>
            <person name="Peters L."/>
            <person name="Mikhailova N."/>
            <person name="Teshima H."/>
            <person name="Detter J.C."/>
            <person name="Han C."/>
            <person name="Tapia R."/>
            <person name="Land M."/>
            <person name="Hauser L."/>
            <person name="Kyrpides N."/>
            <person name="Ivanova N."/>
            <person name="Pagani I."/>
            <person name="Mattes T."/>
            <person name="Holmes A."/>
            <person name="Rutledge P."/>
            <person name="Paulsen I."/>
            <person name="Coleman N."/>
            <person name="Woyke T."/>
        </authorList>
    </citation>
    <scope>NUCLEOTIDE SEQUENCE [LARGE SCALE GENOMIC DNA]</scope>
    <source>
        <strain evidence="9 10">NBB4</strain>
    </source>
</reference>
<name>I4BN17_MYCCN</name>
<dbReference type="InterPro" id="IPR044772">
    <property type="entry name" value="NO3_transporter"/>
</dbReference>
<keyword evidence="5" id="KW-0534">Nitrate assimilation</keyword>
<dbReference type="HOGENOM" id="CLU_001265_14_0_11"/>
<dbReference type="GO" id="GO:0005886">
    <property type="term" value="C:plasma membrane"/>
    <property type="evidence" value="ECO:0007669"/>
    <property type="project" value="UniProtKB-SubCell"/>
</dbReference>
<evidence type="ECO:0000313" key="10">
    <source>
        <dbReference type="Proteomes" id="UP000006057"/>
    </source>
</evidence>
<evidence type="ECO:0000259" key="8">
    <source>
        <dbReference type="PROSITE" id="PS50850"/>
    </source>
</evidence>
<organism evidence="9 10">
    <name type="scientific">Mycolicibacterium chubuense (strain NBB4)</name>
    <name type="common">Mycobacterium chubuense</name>
    <dbReference type="NCBI Taxonomy" id="710421"/>
    <lineage>
        <taxon>Bacteria</taxon>
        <taxon>Bacillati</taxon>
        <taxon>Actinomycetota</taxon>
        <taxon>Actinomycetes</taxon>
        <taxon>Mycobacteriales</taxon>
        <taxon>Mycobacteriaceae</taxon>
        <taxon>Mycolicibacterium</taxon>
    </lineage>
</organism>
<protein>
    <submittedName>
        <fullName evidence="9">Nitrate/nitrite transporter</fullName>
    </submittedName>
</protein>
<dbReference type="Gene3D" id="1.20.1250.20">
    <property type="entry name" value="MFS general substrate transporter like domains"/>
    <property type="match status" value="2"/>
</dbReference>
<evidence type="ECO:0000256" key="2">
    <source>
        <dbReference type="ARBA" id="ARBA00008432"/>
    </source>
</evidence>
<dbReference type="OrthoDB" id="9771451at2"/>
<proteinExistence type="inferred from homology"/>
<dbReference type="KEGG" id="mcb:Mycch_3949"/>
<keyword evidence="6 7" id="KW-0472">Membrane</keyword>
<dbReference type="InterPro" id="IPR020846">
    <property type="entry name" value="MFS_dom"/>
</dbReference>
<dbReference type="AlphaFoldDB" id="I4BN17"/>
<evidence type="ECO:0000256" key="1">
    <source>
        <dbReference type="ARBA" id="ARBA00004651"/>
    </source>
</evidence>
<dbReference type="EMBL" id="CP003053">
    <property type="protein sequence ID" value="AFM18674.1"/>
    <property type="molecule type" value="Genomic_DNA"/>
</dbReference>
<evidence type="ECO:0000313" key="9">
    <source>
        <dbReference type="EMBL" id="AFM18674.1"/>
    </source>
</evidence>
<feature type="transmembrane region" description="Helical" evidence="7">
    <location>
        <begin position="166"/>
        <end position="191"/>
    </location>
</feature>
<feature type="transmembrane region" description="Helical" evidence="7">
    <location>
        <begin position="279"/>
        <end position="300"/>
    </location>
</feature>
<feature type="transmembrane region" description="Helical" evidence="7">
    <location>
        <begin position="245"/>
        <end position="267"/>
    </location>
</feature>
<dbReference type="GO" id="GO:0015112">
    <property type="term" value="F:nitrate transmembrane transporter activity"/>
    <property type="evidence" value="ECO:0007669"/>
    <property type="project" value="InterPro"/>
</dbReference>
<dbReference type="STRING" id="710421.Mycch_3949"/>
<feature type="transmembrane region" description="Helical" evidence="7">
    <location>
        <begin position="106"/>
        <end position="129"/>
    </location>
</feature>
<feature type="transmembrane region" description="Helical" evidence="7">
    <location>
        <begin position="222"/>
        <end position="239"/>
    </location>
</feature>
<gene>
    <name evidence="9" type="ordered locus">Mycch_3949</name>
</gene>
<evidence type="ECO:0000256" key="5">
    <source>
        <dbReference type="ARBA" id="ARBA00023063"/>
    </source>
</evidence>